<dbReference type="InterPro" id="IPR023165">
    <property type="entry name" value="rRNA_Ade_diMease-like_C"/>
</dbReference>
<dbReference type="Gene3D" id="3.40.50.150">
    <property type="entry name" value="Vaccinia Virus protein VP39"/>
    <property type="match status" value="1"/>
</dbReference>
<comment type="subcellular location">
    <subcellularLocation>
        <location evidence="7">Cytoplasm</location>
    </subcellularLocation>
</comment>
<dbReference type="AlphaFoldDB" id="A0A3G8ZDW2"/>
<dbReference type="GO" id="GO:0003723">
    <property type="term" value="F:RNA binding"/>
    <property type="evidence" value="ECO:0007669"/>
    <property type="project" value="UniProtKB-UniRule"/>
</dbReference>
<keyword evidence="6 7" id="KW-0694">RNA-binding</keyword>
<evidence type="ECO:0000256" key="1">
    <source>
        <dbReference type="ARBA" id="ARBA00022490"/>
    </source>
</evidence>
<keyword evidence="3 7" id="KW-0489">Methyltransferase</keyword>
<evidence type="ECO:0000313" key="11">
    <source>
        <dbReference type="Proteomes" id="UP000272316"/>
    </source>
</evidence>
<feature type="binding site" evidence="7 8">
    <location>
        <position position="39"/>
    </location>
    <ligand>
        <name>S-adenosyl-L-methionine</name>
        <dbReference type="ChEBI" id="CHEBI:59789"/>
    </ligand>
</feature>
<evidence type="ECO:0000256" key="8">
    <source>
        <dbReference type="PROSITE-ProRule" id="PRU01026"/>
    </source>
</evidence>
<dbReference type="InterPro" id="IPR001737">
    <property type="entry name" value="KsgA/Erm"/>
</dbReference>
<dbReference type="PANTHER" id="PTHR11727">
    <property type="entry name" value="DIMETHYLADENOSINE TRANSFERASE"/>
    <property type="match status" value="1"/>
</dbReference>
<dbReference type="Gene3D" id="1.10.8.100">
    <property type="entry name" value="Ribosomal RNA adenine dimethylase-like, domain 2"/>
    <property type="match status" value="1"/>
</dbReference>
<comment type="similarity">
    <text evidence="7">Belongs to the class I-like SAM-binding methyltransferase superfamily. rRNA adenine N(6)-methyltransferase family. RsmA subfamily.</text>
</comment>
<dbReference type="NCBIfam" id="TIGR00755">
    <property type="entry name" value="ksgA"/>
    <property type="match status" value="1"/>
</dbReference>
<dbReference type="RefSeq" id="WP_124986154.1">
    <property type="nucleotide sequence ID" value="NZ_CP034160.1"/>
</dbReference>
<dbReference type="InterPro" id="IPR020598">
    <property type="entry name" value="rRNA_Ade_methylase_Trfase_N"/>
</dbReference>
<evidence type="ECO:0000256" key="5">
    <source>
        <dbReference type="ARBA" id="ARBA00022691"/>
    </source>
</evidence>
<evidence type="ECO:0000259" key="9">
    <source>
        <dbReference type="SMART" id="SM00650"/>
    </source>
</evidence>
<evidence type="ECO:0000256" key="3">
    <source>
        <dbReference type="ARBA" id="ARBA00022603"/>
    </source>
</evidence>
<keyword evidence="5 7" id="KW-0949">S-adenosyl-L-methionine</keyword>
<dbReference type="SUPFAM" id="SSF53335">
    <property type="entry name" value="S-adenosyl-L-methionine-dependent methyltransferases"/>
    <property type="match status" value="1"/>
</dbReference>
<accession>A0A3G8ZDW2</accession>
<dbReference type="EC" id="2.1.1.182" evidence="7"/>
<dbReference type="InterPro" id="IPR011530">
    <property type="entry name" value="rRNA_adenine_dimethylase"/>
</dbReference>
<dbReference type="Proteomes" id="UP000272316">
    <property type="component" value="Chromosome"/>
</dbReference>
<dbReference type="HAMAP" id="MF_00607">
    <property type="entry name" value="16SrRNA_methyltr_A"/>
    <property type="match status" value="1"/>
</dbReference>
<comment type="function">
    <text evidence="7">Specifically dimethylates two adjacent adenosines (A1518 and A1519) in the loop of a conserved hairpin near the 3'-end of 16S rRNA in the 30S particle. May play a critical role in biogenesis of 30S subunits.</text>
</comment>
<evidence type="ECO:0000256" key="6">
    <source>
        <dbReference type="ARBA" id="ARBA00022884"/>
    </source>
</evidence>
<feature type="binding site" evidence="7 8">
    <location>
        <position position="60"/>
    </location>
    <ligand>
        <name>S-adenosyl-L-methionine</name>
        <dbReference type="ChEBI" id="CHEBI:59789"/>
    </ligand>
</feature>
<proteinExistence type="inferred from homology"/>
<sequence>MDVRAKKHLGQHFLTDQNIARNIVDSLSFEGYKKVLEVGPGMGVLTKFLLTKDAEIYVAEIDQESIVYLKKHYPKLEEQHFVGDFLKINIPEVFGEELAVIGNFPYNISSQILFKIIDNFQFVPEMSGMFQKEVAERTAAKPRTKDYGILSVLVQAYYDVEYLFTVHENVFNPPPKVKSGVIRMTRNQKEGLAGNEVLFKQIVKAGFGQRRKKMSNALKVLGIPENMKSHPFLDIRAEELSVADFIAFTNEWKASL</sequence>
<dbReference type="InterPro" id="IPR029063">
    <property type="entry name" value="SAM-dependent_MTases_sf"/>
</dbReference>
<protein>
    <recommendedName>
        <fullName evidence="7">Ribosomal RNA small subunit methyltransferase A</fullName>
        <ecNumber evidence="7">2.1.1.182</ecNumber>
    </recommendedName>
    <alternativeName>
        <fullName evidence="7">16S rRNA (adenine(1518)-N(6)/adenine(1519)-N(6))-dimethyltransferase</fullName>
    </alternativeName>
    <alternativeName>
        <fullName evidence="7">16S rRNA dimethyladenosine transferase</fullName>
    </alternativeName>
    <alternativeName>
        <fullName evidence="7">16S rRNA dimethylase</fullName>
    </alternativeName>
    <alternativeName>
        <fullName evidence="7">S-adenosylmethionine-6-N', N'-adenosyl(rRNA) dimethyltransferase</fullName>
    </alternativeName>
</protein>
<evidence type="ECO:0000313" key="10">
    <source>
        <dbReference type="EMBL" id="AZI54975.1"/>
    </source>
</evidence>
<dbReference type="GO" id="GO:0052908">
    <property type="term" value="F:16S rRNA (adenine(1518)-N(6)/adenine(1519)-N(6))-dimethyltransferase activity"/>
    <property type="evidence" value="ECO:0007669"/>
    <property type="project" value="UniProtKB-EC"/>
</dbReference>
<dbReference type="GO" id="GO:0005829">
    <property type="term" value="C:cytosol"/>
    <property type="evidence" value="ECO:0007669"/>
    <property type="project" value="TreeGrafter"/>
</dbReference>
<feature type="domain" description="Ribosomal RNA adenine methylase transferase N-terminal" evidence="9">
    <location>
        <begin position="19"/>
        <end position="188"/>
    </location>
</feature>
<keyword evidence="4 7" id="KW-0808">Transferase</keyword>
<evidence type="ECO:0000256" key="7">
    <source>
        <dbReference type="HAMAP-Rule" id="MF_00607"/>
    </source>
</evidence>
<comment type="catalytic activity">
    <reaction evidence="7">
        <text>adenosine(1518)/adenosine(1519) in 16S rRNA + 4 S-adenosyl-L-methionine = N(6)-dimethyladenosine(1518)/N(6)-dimethyladenosine(1519) in 16S rRNA + 4 S-adenosyl-L-homocysteine + 4 H(+)</text>
        <dbReference type="Rhea" id="RHEA:19609"/>
        <dbReference type="Rhea" id="RHEA-COMP:10232"/>
        <dbReference type="Rhea" id="RHEA-COMP:10233"/>
        <dbReference type="ChEBI" id="CHEBI:15378"/>
        <dbReference type="ChEBI" id="CHEBI:57856"/>
        <dbReference type="ChEBI" id="CHEBI:59789"/>
        <dbReference type="ChEBI" id="CHEBI:74411"/>
        <dbReference type="ChEBI" id="CHEBI:74493"/>
        <dbReference type="EC" id="2.1.1.182"/>
    </reaction>
</comment>
<dbReference type="EMBL" id="CP034160">
    <property type="protein sequence ID" value="AZI54975.1"/>
    <property type="molecule type" value="Genomic_DNA"/>
</dbReference>
<dbReference type="PROSITE" id="PS51689">
    <property type="entry name" value="SAM_RNA_A_N6_MT"/>
    <property type="match status" value="1"/>
</dbReference>
<feature type="binding site" evidence="7 8">
    <location>
        <position position="14"/>
    </location>
    <ligand>
        <name>S-adenosyl-L-methionine</name>
        <dbReference type="ChEBI" id="CHEBI:59789"/>
    </ligand>
</feature>
<keyword evidence="1 7" id="KW-0963">Cytoplasm</keyword>
<keyword evidence="2 7" id="KW-0698">rRNA processing</keyword>
<dbReference type="PANTHER" id="PTHR11727:SF7">
    <property type="entry name" value="DIMETHYLADENOSINE TRANSFERASE-RELATED"/>
    <property type="match status" value="1"/>
</dbReference>
<gene>
    <name evidence="7 10" type="primary">rsmA</name>
    <name evidence="7" type="synonym">ksgA</name>
    <name evidence="10" type="ORF">EIB75_06850</name>
</gene>
<evidence type="ECO:0000256" key="2">
    <source>
        <dbReference type="ARBA" id="ARBA00022552"/>
    </source>
</evidence>
<reference evidence="11" key="1">
    <citation type="submission" date="2018-11" db="EMBL/GenBank/DDBJ databases">
        <title>Proposal to divide the Flavobacteriaceae and reorganize its genera based on Amino Acid Identity values calculated from whole genome sequences.</title>
        <authorList>
            <person name="Nicholson A.C."/>
            <person name="Gulvik C.A."/>
            <person name="Whitney A.M."/>
            <person name="Sheth M."/>
            <person name="Batra D."/>
            <person name="Pryor J."/>
            <person name="Bernardet J.-F."/>
            <person name="Hugo C."/>
            <person name="Kampfer P."/>
            <person name="Newman J.D."/>
            <person name="McQuiston J.R."/>
        </authorList>
    </citation>
    <scope>NUCLEOTIDE SEQUENCE [LARGE SCALE GENOMIC DNA]</scope>
    <source>
        <strain evidence="11">H6466</strain>
    </source>
</reference>
<dbReference type="Pfam" id="PF00398">
    <property type="entry name" value="RrnaAD"/>
    <property type="match status" value="1"/>
</dbReference>
<organism evidence="10 11">
    <name type="scientific">Epilithonimonas vandammei</name>
    <dbReference type="NCBI Taxonomy" id="2487072"/>
    <lineage>
        <taxon>Bacteria</taxon>
        <taxon>Pseudomonadati</taxon>
        <taxon>Bacteroidota</taxon>
        <taxon>Flavobacteriia</taxon>
        <taxon>Flavobacteriales</taxon>
        <taxon>Weeksellaceae</taxon>
        <taxon>Chryseobacterium group</taxon>
        <taxon>Epilithonimonas</taxon>
    </lineage>
</organism>
<feature type="binding site" evidence="7 8">
    <location>
        <position position="103"/>
    </location>
    <ligand>
        <name>S-adenosyl-L-methionine</name>
        <dbReference type="ChEBI" id="CHEBI:59789"/>
    </ligand>
</feature>
<feature type="binding site" evidence="7 8">
    <location>
        <position position="12"/>
    </location>
    <ligand>
        <name>S-adenosyl-L-methionine</name>
        <dbReference type="ChEBI" id="CHEBI:59789"/>
    </ligand>
</feature>
<feature type="binding site" evidence="7 8">
    <location>
        <position position="84"/>
    </location>
    <ligand>
        <name>S-adenosyl-L-methionine</name>
        <dbReference type="ChEBI" id="CHEBI:59789"/>
    </ligand>
</feature>
<evidence type="ECO:0000256" key="4">
    <source>
        <dbReference type="ARBA" id="ARBA00022679"/>
    </source>
</evidence>
<dbReference type="SMART" id="SM00650">
    <property type="entry name" value="rADc"/>
    <property type="match status" value="1"/>
</dbReference>
<name>A0A3G8ZDW2_9FLAO</name>
<dbReference type="KEGG" id="eva:EIB75_06850"/>